<evidence type="ECO:0000313" key="3">
    <source>
        <dbReference type="Proteomes" id="UP001596297"/>
    </source>
</evidence>
<name>A0ABW1YFU9_9DEIO</name>
<dbReference type="InterPro" id="IPR017850">
    <property type="entry name" value="Alkaline_phosphatase_core_sf"/>
</dbReference>
<reference evidence="2" key="3">
    <citation type="submission" date="2024-09" db="EMBL/GenBank/DDBJ databases">
        <authorList>
            <person name="Sun Q."/>
            <person name="Mori K."/>
        </authorList>
    </citation>
    <scope>NUCLEOTIDE SEQUENCE</scope>
    <source>
        <strain evidence="2">NBRC 112440</strain>
    </source>
</reference>
<evidence type="ECO:0000313" key="1">
    <source>
        <dbReference type="EMBL" id="MFC6593157.1"/>
    </source>
</evidence>
<proteinExistence type="predicted"/>
<dbReference type="Proteomes" id="UP001596297">
    <property type="component" value="Unassembled WGS sequence"/>
</dbReference>
<dbReference type="EMBL" id="JBHSWD010000006">
    <property type="protein sequence ID" value="MFC6593157.1"/>
    <property type="molecule type" value="Genomic_DNA"/>
</dbReference>
<reference evidence="2" key="1">
    <citation type="journal article" date="2014" name="Int. J. Syst. Evol. Microbiol.">
        <title>Complete genome of a new Firmicutes species belonging to the dominant human colonic microbiota ('Ruminococcus bicirculans') reveals two chromosomes and a selective capacity to utilize plant glucans.</title>
        <authorList>
            <consortium name="NISC Comparative Sequencing Program"/>
            <person name="Wegmann U."/>
            <person name="Louis P."/>
            <person name="Goesmann A."/>
            <person name="Henrissat B."/>
            <person name="Duncan S.H."/>
            <person name="Flint H.J."/>
        </authorList>
    </citation>
    <scope>NUCLEOTIDE SEQUENCE</scope>
    <source>
        <strain evidence="2">NBRC 112440</strain>
    </source>
</reference>
<sequence>MVALQHGALALADWLVAHPEQLELSGLQRLRDYLPVKTYQDLAAQLPVTLPSPAPENPAAWGDWMRREYLPYRTAQQADQQALLPIQRDFAERFLRLYSTAVSVGTHADYLVWRRSAALRQSERLTLVVIADGLSFYDLSLLQGHLTRMDTAQRLSDCGVQVAFPALPTITHQAKPSLVRGVAPVLCKDAESLGVNFTAETKIETALHSGSKGDVVFWNYVKTDKLYHDAATISQARTEANATLMALAERILGLMLNAIPADVPAQLVITSDHGRLLMPAQRTVIPPKGFRPESRAAFGEWDVIPAEGFELRDEYALLGRTRFGLNEDAAVMWGNQMFFTANGATGGEVFPHGGITPEEVLIPWAVYGRDLAFRLPTLEVSGSGVAEEAGILTLRAVNPNALPLTLTAVSGTLADRLSVPLPLTLQAHGVTELNLPLARWPKKSELGSLQLSFSLRAGEGAAQNVTAQLNLQSEEMYSSTGDILDGLL</sequence>
<reference evidence="3" key="2">
    <citation type="journal article" date="2019" name="Int. J. Syst. Evol. Microbiol.">
        <title>The Global Catalogue of Microorganisms (GCM) 10K type strain sequencing project: providing services to taxonomists for standard genome sequencing and annotation.</title>
        <authorList>
            <consortium name="The Broad Institute Genomics Platform"/>
            <consortium name="The Broad Institute Genome Sequencing Center for Infectious Disease"/>
            <person name="Wu L."/>
            <person name="Ma J."/>
        </authorList>
    </citation>
    <scope>NUCLEOTIDE SEQUENCE [LARGE SCALE GENOMIC DNA]</scope>
    <source>
        <strain evidence="3">CGMCC 1.15772</strain>
    </source>
</reference>
<keyword evidence="3" id="KW-1185">Reference proteome</keyword>
<gene>
    <name evidence="1" type="ORF">ACFP81_14810</name>
    <name evidence="2" type="ORF">ACFP81_15220</name>
</gene>
<protein>
    <recommendedName>
        <fullName evidence="4">PglZ domain-containing protein</fullName>
    </recommendedName>
</protein>
<organism evidence="2 3">
    <name type="scientific">Deinococcus lacus</name>
    <dbReference type="NCBI Taxonomy" id="392561"/>
    <lineage>
        <taxon>Bacteria</taxon>
        <taxon>Thermotogati</taxon>
        <taxon>Deinococcota</taxon>
        <taxon>Deinococci</taxon>
        <taxon>Deinococcales</taxon>
        <taxon>Deinococcaceae</taxon>
        <taxon>Deinococcus</taxon>
    </lineage>
</organism>
<accession>A0ABW1YFU9</accession>
<evidence type="ECO:0000313" key="2">
    <source>
        <dbReference type="EMBL" id="MFC6593231.1"/>
    </source>
</evidence>
<dbReference type="RefSeq" id="WP_380084230.1">
    <property type="nucleotide sequence ID" value="NZ_JBHSWD010000006.1"/>
</dbReference>
<evidence type="ECO:0008006" key="4">
    <source>
        <dbReference type="Google" id="ProtNLM"/>
    </source>
</evidence>
<dbReference type="SUPFAM" id="SSF53649">
    <property type="entry name" value="Alkaline phosphatase-like"/>
    <property type="match status" value="1"/>
</dbReference>
<dbReference type="EMBL" id="JBHSWD010000006">
    <property type="protein sequence ID" value="MFC6593231.1"/>
    <property type="molecule type" value="Genomic_DNA"/>
</dbReference>
<comment type="caution">
    <text evidence="2">The sequence shown here is derived from an EMBL/GenBank/DDBJ whole genome shotgun (WGS) entry which is preliminary data.</text>
</comment>